<dbReference type="EMBL" id="LR797536">
    <property type="protein sequence ID" value="CAB4223459.1"/>
    <property type="molecule type" value="Genomic_DNA"/>
</dbReference>
<gene>
    <name evidence="3" type="ORF">UFOVP1425_82</name>
    <name evidence="4" type="ORF">UFOVP1672_60</name>
    <name evidence="2" type="ORF">UFOVP988_82</name>
</gene>
<reference evidence="3" key="1">
    <citation type="submission" date="2020-05" db="EMBL/GenBank/DDBJ databases">
        <authorList>
            <person name="Chiriac C."/>
            <person name="Salcher M."/>
            <person name="Ghai R."/>
            <person name="Kavagutti S V."/>
        </authorList>
    </citation>
    <scope>NUCLEOTIDE SEQUENCE</scope>
</reference>
<keyword evidence="1" id="KW-0812">Transmembrane</keyword>
<evidence type="ECO:0000313" key="4">
    <source>
        <dbReference type="EMBL" id="CAB4223459.1"/>
    </source>
</evidence>
<accession>A0A6J5SC81</accession>
<evidence type="ECO:0000256" key="1">
    <source>
        <dbReference type="SAM" id="Phobius"/>
    </source>
</evidence>
<sequence>MSRLLTLAIQIFIIALAVALFGAIAVTLGMLVLS</sequence>
<keyword evidence="1" id="KW-1133">Transmembrane helix</keyword>
<dbReference type="EMBL" id="LR797367">
    <property type="protein sequence ID" value="CAB4211098.1"/>
    <property type="molecule type" value="Genomic_DNA"/>
</dbReference>
<organism evidence="3">
    <name type="scientific">uncultured Caudovirales phage</name>
    <dbReference type="NCBI Taxonomy" id="2100421"/>
    <lineage>
        <taxon>Viruses</taxon>
        <taxon>Duplodnaviria</taxon>
        <taxon>Heunggongvirae</taxon>
        <taxon>Uroviricota</taxon>
        <taxon>Caudoviricetes</taxon>
        <taxon>Peduoviridae</taxon>
        <taxon>Maltschvirus</taxon>
        <taxon>Maltschvirus maltsch</taxon>
    </lineage>
</organism>
<evidence type="ECO:0000313" key="2">
    <source>
        <dbReference type="EMBL" id="CAB4176904.1"/>
    </source>
</evidence>
<dbReference type="EMBL" id="LR796943">
    <property type="protein sequence ID" value="CAB4176904.1"/>
    <property type="molecule type" value="Genomic_DNA"/>
</dbReference>
<keyword evidence="1" id="KW-0472">Membrane</keyword>
<protein>
    <submittedName>
        <fullName evidence="3">Uncharacterized protein</fullName>
    </submittedName>
</protein>
<feature type="transmembrane region" description="Helical" evidence="1">
    <location>
        <begin position="7"/>
        <end position="33"/>
    </location>
</feature>
<evidence type="ECO:0000313" key="3">
    <source>
        <dbReference type="EMBL" id="CAB4211098.1"/>
    </source>
</evidence>
<proteinExistence type="predicted"/>
<name>A0A6J5SC81_9CAUD</name>